<feature type="compositionally biased region" description="Basic and acidic residues" evidence="1">
    <location>
        <begin position="57"/>
        <end position="66"/>
    </location>
</feature>
<dbReference type="InterPro" id="IPR036397">
    <property type="entry name" value="RNaseH_sf"/>
</dbReference>
<evidence type="ECO:0000313" key="2">
    <source>
        <dbReference type="EMBL" id="KAL1282196.1"/>
    </source>
</evidence>
<protein>
    <recommendedName>
        <fullName evidence="4">Integrase zinc-binding domain-containing protein</fullName>
    </recommendedName>
</protein>
<comment type="caution">
    <text evidence="2">The sequence shown here is derived from an EMBL/GenBank/DDBJ whole genome shotgun (WGS) entry which is preliminary data.</text>
</comment>
<name>A0ABR3NZG2_9TELE</name>
<evidence type="ECO:0000256" key="1">
    <source>
        <dbReference type="SAM" id="MobiDB-lite"/>
    </source>
</evidence>
<feature type="compositionally biased region" description="Pro residues" evidence="1">
    <location>
        <begin position="186"/>
        <end position="198"/>
    </location>
</feature>
<feature type="region of interest" description="Disordered" evidence="1">
    <location>
        <begin position="40"/>
        <end position="80"/>
    </location>
</feature>
<dbReference type="SUPFAM" id="SSF53098">
    <property type="entry name" value="Ribonuclease H-like"/>
    <property type="match status" value="1"/>
</dbReference>
<reference evidence="2 3" key="1">
    <citation type="submission" date="2023-09" db="EMBL/GenBank/DDBJ databases">
        <authorList>
            <person name="Wang M."/>
        </authorList>
    </citation>
    <scope>NUCLEOTIDE SEQUENCE [LARGE SCALE GENOMIC DNA]</scope>
    <source>
        <strain evidence="2">GT-2023</strain>
        <tissue evidence="2">Liver</tissue>
    </source>
</reference>
<dbReference type="Gene3D" id="3.30.420.10">
    <property type="entry name" value="Ribonuclease H-like superfamily/Ribonuclease H"/>
    <property type="match status" value="1"/>
</dbReference>
<dbReference type="InterPro" id="IPR012337">
    <property type="entry name" value="RNaseH-like_sf"/>
</dbReference>
<organism evidence="2 3">
    <name type="scientific">Cirrhinus molitorella</name>
    <name type="common">mud carp</name>
    <dbReference type="NCBI Taxonomy" id="172907"/>
    <lineage>
        <taxon>Eukaryota</taxon>
        <taxon>Metazoa</taxon>
        <taxon>Chordata</taxon>
        <taxon>Craniata</taxon>
        <taxon>Vertebrata</taxon>
        <taxon>Euteleostomi</taxon>
        <taxon>Actinopterygii</taxon>
        <taxon>Neopterygii</taxon>
        <taxon>Teleostei</taxon>
        <taxon>Ostariophysi</taxon>
        <taxon>Cypriniformes</taxon>
        <taxon>Cyprinidae</taxon>
        <taxon>Labeoninae</taxon>
        <taxon>Labeonini</taxon>
        <taxon>Cirrhinus</taxon>
    </lineage>
</organism>
<accession>A0ABR3NZG2</accession>
<gene>
    <name evidence="2" type="ORF">QQF64_000999</name>
</gene>
<feature type="region of interest" description="Disordered" evidence="1">
    <location>
        <begin position="179"/>
        <end position="215"/>
    </location>
</feature>
<proteinExistence type="predicted"/>
<dbReference type="EMBL" id="JAYMGO010000001">
    <property type="protein sequence ID" value="KAL1282196.1"/>
    <property type="molecule type" value="Genomic_DNA"/>
</dbReference>
<feature type="region of interest" description="Disordered" evidence="1">
    <location>
        <begin position="1"/>
        <end position="24"/>
    </location>
</feature>
<evidence type="ECO:0008006" key="4">
    <source>
        <dbReference type="Google" id="ProtNLM"/>
    </source>
</evidence>
<dbReference type="PANTHER" id="PTHR47331">
    <property type="entry name" value="PHD-TYPE DOMAIN-CONTAINING PROTEIN"/>
    <property type="match status" value="1"/>
</dbReference>
<dbReference type="Proteomes" id="UP001558613">
    <property type="component" value="Unassembled WGS sequence"/>
</dbReference>
<dbReference type="PANTHER" id="PTHR47331:SF5">
    <property type="entry name" value="RIBONUCLEASE H"/>
    <property type="match status" value="1"/>
</dbReference>
<feature type="region of interest" description="Disordered" evidence="1">
    <location>
        <begin position="239"/>
        <end position="330"/>
    </location>
</feature>
<keyword evidence="3" id="KW-1185">Reference proteome</keyword>
<feature type="compositionally biased region" description="Basic and acidic residues" evidence="1">
    <location>
        <begin position="283"/>
        <end position="300"/>
    </location>
</feature>
<feature type="compositionally biased region" description="Polar residues" evidence="1">
    <location>
        <begin position="239"/>
        <end position="256"/>
    </location>
</feature>
<feature type="compositionally biased region" description="Polar residues" evidence="1">
    <location>
        <begin position="303"/>
        <end position="323"/>
    </location>
</feature>
<evidence type="ECO:0000313" key="3">
    <source>
        <dbReference type="Proteomes" id="UP001558613"/>
    </source>
</evidence>
<sequence length="611" mass="69187">MSEDQNVEYQLRGARPRRTVRQPPYLQDFELQYAGLPRANVLLPQSPPQAQVSDAFKQYDNEREGDVGSPDSLESSRQALEPWYLTTDRWSEKEDRSLPRDEYSLPPDVQSTVHDLEQENRRLRAAQLSMREEITQLIEIQKSMQKMLINQSQSQGSVPVTQPQPKALTLPVPLPRVVNRQSESPVPTPAPRAFPVPAPRRLSTSKNSDPYAAGYAQHAPPLLQSYPNASDPENVAAQISSGTVGNHEATQGTKQPMSRRRASVISSPPSPCYNPESFGGYKPQKDRGRYRVDQQKDPKVKTRQTTILHGSNEPSLPSPSVSDKSQEPVMPDIPDPTTYSTWNELVEATVQRLKDTGPPSAEHYQTAEWHILQKSQVESFPDEYKLLKAGKPVPSTGRLLPLAPEFDDSCQLIRVGGRLRRAEGLELSVLHPIVLDPHHWVTKLLIRDYDSKLCHPGPERVFGEMRRNFWVLRGREAIRKQQHLCKDCQKWKNQPFIPKMADLPPARLRLLKPPFYSTGMDCFGPFQVKIGRRCEKRWGIIFKCLTTRSVHLDLLSSIDTDSFLMALRRFIARRGTPTELYSDHGTNFHGGQRELQEAFASLTHSDPVTAS</sequence>